<dbReference type="GO" id="GO:0004462">
    <property type="term" value="F:lactoylglutathione lyase activity"/>
    <property type="evidence" value="ECO:0007669"/>
    <property type="project" value="InterPro"/>
</dbReference>
<dbReference type="SUPFAM" id="SSF54593">
    <property type="entry name" value="Glyoxalase/Bleomycin resistance protein/Dihydroxybiphenyl dioxygenase"/>
    <property type="match status" value="2"/>
</dbReference>
<dbReference type="PANTHER" id="PTHR43279">
    <property type="entry name" value="CATECHOL-2,3-DIOXYGENASE"/>
    <property type="match status" value="1"/>
</dbReference>
<dbReference type="InterPro" id="IPR004360">
    <property type="entry name" value="Glyas_Fos-R_dOase_dom"/>
</dbReference>
<name>A0A6J4TU32_9ACTN</name>
<feature type="domain" description="VOC" evidence="2">
    <location>
        <begin position="152"/>
        <end position="268"/>
    </location>
</feature>
<organism evidence="3">
    <name type="scientific">uncultured Solirubrobacteraceae bacterium</name>
    <dbReference type="NCBI Taxonomy" id="1162706"/>
    <lineage>
        <taxon>Bacteria</taxon>
        <taxon>Bacillati</taxon>
        <taxon>Actinomycetota</taxon>
        <taxon>Thermoleophilia</taxon>
        <taxon>Solirubrobacterales</taxon>
        <taxon>Solirubrobacteraceae</taxon>
        <taxon>environmental samples</taxon>
    </lineage>
</organism>
<evidence type="ECO:0000313" key="3">
    <source>
        <dbReference type="EMBL" id="CAA9532086.1"/>
    </source>
</evidence>
<dbReference type="AlphaFoldDB" id="A0A6J4TU32"/>
<dbReference type="GO" id="GO:0046872">
    <property type="term" value="F:metal ion binding"/>
    <property type="evidence" value="ECO:0007669"/>
    <property type="project" value="UniProtKB-KW"/>
</dbReference>
<dbReference type="PANTHER" id="PTHR43279:SF1">
    <property type="entry name" value="CATECHOL-2,3-DIOXYGENASE"/>
    <property type="match status" value="1"/>
</dbReference>
<reference evidence="3" key="1">
    <citation type="submission" date="2020-02" db="EMBL/GenBank/DDBJ databases">
        <authorList>
            <person name="Meier V. D."/>
        </authorList>
    </citation>
    <scope>NUCLEOTIDE SEQUENCE</scope>
    <source>
        <strain evidence="3">AVDCRST_MAG30</strain>
    </source>
</reference>
<dbReference type="PROSITE" id="PS51819">
    <property type="entry name" value="VOC"/>
    <property type="match status" value="2"/>
</dbReference>
<evidence type="ECO:0000256" key="1">
    <source>
        <dbReference type="ARBA" id="ARBA00022723"/>
    </source>
</evidence>
<dbReference type="InterPro" id="IPR029068">
    <property type="entry name" value="Glyas_Bleomycin-R_OHBP_Dase"/>
</dbReference>
<dbReference type="InterPro" id="IPR037523">
    <property type="entry name" value="VOC_core"/>
</dbReference>
<feature type="domain" description="VOC" evidence="2">
    <location>
        <begin position="1"/>
        <end position="110"/>
    </location>
</feature>
<dbReference type="Pfam" id="PF00903">
    <property type="entry name" value="Glyoxalase"/>
    <property type="match status" value="2"/>
</dbReference>
<dbReference type="Gene3D" id="3.10.180.10">
    <property type="entry name" value="2,3-Dihydroxybiphenyl 1,2-Dioxygenase, domain 1"/>
    <property type="match status" value="2"/>
</dbReference>
<proteinExistence type="predicted"/>
<evidence type="ECO:0000259" key="2">
    <source>
        <dbReference type="PROSITE" id="PS51819"/>
    </source>
</evidence>
<dbReference type="EMBL" id="CADCVS010000511">
    <property type="protein sequence ID" value="CAA9532086.1"/>
    <property type="molecule type" value="Genomic_DNA"/>
</dbReference>
<protein>
    <submittedName>
        <fullName evidence="3">Glyoxalase family protein</fullName>
    </submittedName>
</protein>
<accession>A0A6J4TU32</accession>
<dbReference type="PROSITE" id="PS00934">
    <property type="entry name" value="GLYOXALASE_I_1"/>
    <property type="match status" value="1"/>
</dbReference>
<gene>
    <name evidence="3" type="ORF">AVDCRST_MAG30-3897</name>
</gene>
<keyword evidence="1" id="KW-0479">Metal-binding</keyword>
<dbReference type="InterPro" id="IPR018146">
    <property type="entry name" value="Glyoxalase_1_CS"/>
</dbReference>
<sequence>MADLAGARAFYERVIGLRVLEGDGSSVPLGTEDGRPLVELAGDPDAPPRPRVSTGLFHLALLLPDRVELARCVRRVVEAGWRFTGASDHFVSEALYLDDPEGNGIELYRDRPRSEWTQEGGELKMGTIALDLDDLMAQEPGGPDAGMPPRTTMGHVHLNVADLGDTEAFYAGLLGLDVTVRGYPGALFLSAGGYHHHLGTNLWRGAGAPPPPPGSLGLREFSFRLPSAAAVAEVRDRLGAAGVEAQESGGAVRAFDPSRNAVALLPPA</sequence>